<accession>A0A5M3WEM5</accession>
<dbReference type="Proteomes" id="UP000331127">
    <property type="component" value="Unassembled WGS sequence"/>
</dbReference>
<reference evidence="1 2" key="1">
    <citation type="submission" date="2019-10" db="EMBL/GenBank/DDBJ databases">
        <title>Whole genome shotgun sequence of Acrocarpospora macrocephala NBRC 16266.</title>
        <authorList>
            <person name="Ichikawa N."/>
            <person name="Kimura A."/>
            <person name="Kitahashi Y."/>
            <person name="Komaki H."/>
            <person name="Oguchi A."/>
        </authorList>
    </citation>
    <scope>NUCLEOTIDE SEQUENCE [LARGE SCALE GENOMIC DNA]</scope>
    <source>
        <strain evidence="1 2">NBRC 16266</strain>
    </source>
</reference>
<organism evidence="1 2">
    <name type="scientific">Acrocarpospora macrocephala</name>
    <dbReference type="NCBI Taxonomy" id="150177"/>
    <lineage>
        <taxon>Bacteria</taxon>
        <taxon>Bacillati</taxon>
        <taxon>Actinomycetota</taxon>
        <taxon>Actinomycetes</taxon>
        <taxon>Streptosporangiales</taxon>
        <taxon>Streptosporangiaceae</taxon>
        <taxon>Acrocarpospora</taxon>
    </lineage>
</organism>
<evidence type="ECO:0000313" key="2">
    <source>
        <dbReference type="Proteomes" id="UP000331127"/>
    </source>
</evidence>
<dbReference type="Pfam" id="PF02810">
    <property type="entry name" value="SEC-C"/>
    <property type="match status" value="1"/>
</dbReference>
<dbReference type="Gene3D" id="3.10.450.50">
    <property type="match status" value="1"/>
</dbReference>
<comment type="caution">
    <text evidence="1">The sequence shown here is derived from an EMBL/GenBank/DDBJ whole genome shotgun (WGS) entry which is preliminary data.</text>
</comment>
<dbReference type="EMBL" id="BLAE01000006">
    <property type="protein sequence ID" value="GES07555.1"/>
    <property type="molecule type" value="Genomic_DNA"/>
</dbReference>
<name>A0A5M3WEM5_9ACTN</name>
<dbReference type="InterPro" id="IPR004027">
    <property type="entry name" value="SEC_C_motif"/>
</dbReference>
<gene>
    <name evidence="1" type="ORF">Amac_011500</name>
</gene>
<protein>
    <recommendedName>
        <fullName evidence="3">Preprotein translocase SecA</fullName>
    </recommendedName>
</protein>
<sequence length="417" mass="47434">MKTESAGDKAERRAREVAAYLGIPDFVYGQPLVRKGAGWREVGDGMLIVGDRGAILQVKARDRRAGLRDSSEKAERVIRKYIDSAIRQGYGSKRTIQQYQKGKPLRATPVRALDFPEIRRPDFELELSVHCERWPIIVIVDHPKNPEFVVNLPRRVFCISLGDWEQLHGHIRSVSGILHYIDLVEESGIPTIVGREQARFFEICHIAKKAGGRSKTSHPWFSSAAYDDPLGIELYQELIAKVWSGLPRGPGLSPKDIRMILAFLDDVPTSIMATVGQWTLQKRREFKEAAISASGNIVIQDKLLVYLCGSEKHWRDQFQWTAELFYLTLVRMNEWAETRKTKVEALGIGVREVAHGVEYTHVYLDGVSHVPKGIREKIEWNYGVANHMFGHTRPFSPGRNDPCPCGSGRKFKRCHRR</sequence>
<evidence type="ECO:0008006" key="3">
    <source>
        <dbReference type="Google" id="ProtNLM"/>
    </source>
</evidence>
<dbReference type="SUPFAM" id="SSF103642">
    <property type="entry name" value="Sec-C motif"/>
    <property type="match status" value="1"/>
</dbReference>
<evidence type="ECO:0000313" key="1">
    <source>
        <dbReference type="EMBL" id="GES07555.1"/>
    </source>
</evidence>
<dbReference type="RefSeq" id="WP_170322341.1">
    <property type="nucleotide sequence ID" value="NZ_BAAAHL010000012.1"/>
</dbReference>
<keyword evidence="2" id="KW-1185">Reference proteome</keyword>
<dbReference type="AlphaFoldDB" id="A0A5M3WEM5"/>
<proteinExistence type="predicted"/>